<reference evidence="2 3" key="1">
    <citation type="journal article" date="2013" name="Genome Biol.">
        <title>Genome of Acanthamoeba castellanii highlights extensive lateral gene transfer and early evolution of tyrosine kinase signaling.</title>
        <authorList>
            <person name="Clarke M."/>
            <person name="Lohan A.J."/>
            <person name="Liu B."/>
            <person name="Lagkouvardos I."/>
            <person name="Roy S."/>
            <person name="Zafar N."/>
            <person name="Bertelli C."/>
            <person name="Schilde C."/>
            <person name="Kianianmomeni A."/>
            <person name="Burglin T.R."/>
            <person name="Frech C."/>
            <person name="Turcotte B."/>
            <person name="Kopec K.O."/>
            <person name="Synnott J.M."/>
            <person name="Choo C."/>
            <person name="Paponov I."/>
            <person name="Finkler A."/>
            <person name="Soon Heng Tan C."/>
            <person name="Hutchins A.P."/>
            <person name="Weinmeier T."/>
            <person name="Rattei T."/>
            <person name="Chu J.S."/>
            <person name="Gimenez G."/>
            <person name="Irimia M."/>
            <person name="Rigden D.J."/>
            <person name="Fitzpatrick D.A."/>
            <person name="Lorenzo-Morales J."/>
            <person name="Bateman A."/>
            <person name="Chiu C.H."/>
            <person name="Tang P."/>
            <person name="Hegemann P."/>
            <person name="Fromm H."/>
            <person name="Raoult D."/>
            <person name="Greub G."/>
            <person name="Miranda-Saavedra D."/>
            <person name="Chen N."/>
            <person name="Nash P."/>
            <person name="Ginger M.L."/>
            <person name="Horn M."/>
            <person name="Schaap P."/>
            <person name="Caler L."/>
            <person name="Loftus B."/>
        </authorList>
    </citation>
    <scope>NUCLEOTIDE SEQUENCE [LARGE SCALE GENOMIC DNA]</scope>
    <source>
        <strain evidence="2 3">Neff</strain>
    </source>
</reference>
<dbReference type="GeneID" id="14912641"/>
<feature type="region of interest" description="Disordered" evidence="1">
    <location>
        <begin position="1"/>
        <end position="56"/>
    </location>
</feature>
<dbReference type="EMBL" id="KB008128">
    <property type="protein sequence ID" value="ELR12160.1"/>
    <property type="molecule type" value="Genomic_DNA"/>
</dbReference>
<dbReference type="KEGG" id="acan:ACA1_140760"/>
<evidence type="ECO:0000256" key="1">
    <source>
        <dbReference type="SAM" id="MobiDB-lite"/>
    </source>
</evidence>
<evidence type="ECO:0000313" key="3">
    <source>
        <dbReference type="Proteomes" id="UP000011083"/>
    </source>
</evidence>
<name>L8GGH1_ACACF</name>
<sequence>TIPLPKPSTTSTWPQGQQARRRSPPAQRHQEHAQRQWRRPFVDHHPNITAEAKNEAHVLRQGVRQLRDPLHKPMAHRSLGSLHVVQRMWDPVRAPDEARPKATGEPDGLTTALLGRREATVAASTSFVSLSLQRSLPPQLKEKEK</sequence>
<feature type="compositionally biased region" description="Basic and acidic residues" evidence="1">
    <location>
        <begin position="28"/>
        <end position="56"/>
    </location>
</feature>
<evidence type="ECO:0000313" key="2">
    <source>
        <dbReference type="EMBL" id="ELR12160.1"/>
    </source>
</evidence>
<keyword evidence="3" id="KW-1185">Reference proteome</keyword>
<dbReference type="RefSeq" id="XP_004334173.1">
    <property type="nucleotide sequence ID" value="XM_004334125.1"/>
</dbReference>
<dbReference type="AlphaFoldDB" id="L8GGH1"/>
<dbReference type="Proteomes" id="UP000011083">
    <property type="component" value="Unassembled WGS sequence"/>
</dbReference>
<protein>
    <submittedName>
        <fullName evidence="2">Uncharacterized protein</fullName>
    </submittedName>
</protein>
<proteinExistence type="predicted"/>
<organism evidence="2 3">
    <name type="scientific">Acanthamoeba castellanii (strain ATCC 30010 / Neff)</name>
    <dbReference type="NCBI Taxonomy" id="1257118"/>
    <lineage>
        <taxon>Eukaryota</taxon>
        <taxon>Amoebozoa</taxon>
        <taxon>Discosea</taxon>
        <taxon>Longamoebia</taxon>
        <taxon>Centramoebida</taxon>
        <taxon>Acanthamoebidae</taxon>
        <taxon>Acanthamoeba</taxon>
    </lineage>
</organism>
<gene>
    <name evidence="2" type="ORF">ACA1_140760</name>
</gene>
<feature type="non-terminal residue" evidence="2">
    <location>
        <position position="1"/>
    </location>
</feature>
<dbReference type="VEuPathDB" id="AmoebaDB:ACA1_140760"/>
<accession>L8GGH1</accession>